<feature type="region of interest" description="Disordered" evidence="1">
    <location>
        <begin position="1"/>
        <end position="26"/>
    </location>
</feature>
<evidence type="ECO:0000313" key="3">
    <source>
        <dbReference type="Proteomes" id="UP000703269"/>
    </source>
</evidence>
<sequence length="158" mass="17379">MRTEGNREIYERSHRNPRKPALPGLRSARPFRELLRAHCARQPPAQRVLPRACGITMPLPWLTGAPIAVAATPNARRPTRERGTNVAHVSNVGGAAGPSGSPTSCLTAMPPRPVLFLIAPETQPAPPERPPSGWRHNAYELHRRARVPHWLVGCHLCT</sequence>
<proteinExistence type="predicted"/>
<gene>
    <name evidence="2" type="ORF">PsYK624_001600</name>
</gene>
<accession>A0A9P3L6P7</accession>
<comment type="caution">
    <text evidence="2">The sequence shown here is derived from an EMBL/GenBank/DDBJ whole genome shotgun (WGS) entry which is preliminary data.</text>
</comment>
<organism evidence="2 3">
    <name type="scientific">Phanerochaete sordida</name>
    <dbReference type="NCBI Taxonomy" id="48140"/>
    <lineage>
        <taxon>Eukaryota</taxon>
        <taxon>Fungi</taxon>
        <taxon>Dikarya</taxon>
        <taxon>Basidiomycota</taxon>
        <taxon>Agaricomycotina</taxon>
        <taxon>Agaricomycetes</taxon>
        <taxon>Polyporales</taxon>
        <taxon>Phanerochaetaceae</taxon>
        <taxon>Phanerochaete</taxon>
    </lineage>
</organism>
<reference evidence="2 3" key="1">
    <citation type="submission" date="2021-08" db="EMBL/GenBank/DDBJ databases">
        <title>Draft Genome Sequence of Phanerochaete sordida strain YK-624.</title>
        <authorList>
            <person name="Mori T."/>
            <person name="Dohra H."/>
            <person name="Suzuki T."/>
            <person name="Kawagishi H."/>
            <person name="Hirai H."/>
        </authorList>
    </citation>
    <scope>NUCLEOTIDE SEQUENCE [LARGE SCALE GENOMIC DNA]</scope>
    <source>
        <strain evidence="2 3">YK-624</strain>
    </source>
</reference>
<evidence type="ECO:0000256" key="1">
    <source>
        <dbReference type="SAM" id="MobiDB-lite"/>
    </source>
</evidence>
<evidence type="ECO:0000313" key="2">
    <source>
        <dbReference type="EMBL" id="GJE84085.1"/>
    </source>
</evidence>
<dbReference type="EMBL" id="BPQB01000001">
    <property type="protein sequence ID" value="GJE84085.1"/>
    <property type="molecule type" value="Genomic_DNA"/>
</dbReference>
<dbReference type="AlphaFoldDB" id="A0A9P3L6P7"/>
<protein>
    <submittedName>
        <fullName evidence="2">Uncharacterized protein</fullName>
    </submittedName>
</protein>
<keyword evidence="3" id="KW-1185">Reference proteome</keyword>
<name>A0A9P3L6P7_9APHY</name>
<dbReference type="Proteomes" id="UP000703269">
    <property type="component" value="Unassembled WGS sequence"/>
</dbReference>
<feature type="compositionally biased region" description="Basic and acidic residues" evidence="1">
    <location>
        <begin position="1"/>
        <end position="14"/>
    </location>
</feature>